<dbReference type="GO" id="GO:0015074">
    <property type="term" value="P:DNA integration"/>
    <property type="evidence" value="ECO:0007669"/>
    <property type="project" value="InterPro"/>
</dbReference>
<dbReference type="Gene3D" id="3.40.91.30">
    <property type="match status" value="1"/>
</dbReference>
<name>A0A5J5I5M8_9SPHN</name>
<dbReference type="EMBL" id="VYQA01000005">
    <property type="protein sequence ID" value="KAA9030923.1"/>
    <property type="molecule type" value="Genomic_DNA"/>
</dbReference>
<dbReference type="AlphaFoldDB" id="A0A5J5I5M8"/>
<evidence type="ECO:0000313" key="4">
    <source>
        <dbReference type="Proteomes" id="UP000326364"/>
    </source>
</evidence>
<protein>
    <submittedName>
        <fullName evidence="2">Endodeoxyribonuclease</fullName>
    </submittedName>
</protein>
<dbReference type="Proteomes" id="UP000325933">
    <property type="component" value="Unassembled WGS sequence"/>
</dbReference>
<dbReference type="Proteomes" id="UP000326364">
    <property type="component" value="Unassembled WGS sequence"/>
</dbReference>
<evidence type="ECO:0000313" key="2">
    <source>
        <dbReference type="EMBL" id="KAA9030923.1"/>
    </source>
</evidence>
<dbReference type="Pfam" id="PF05367">
    <property type="entry name" value="Phage_endo_I"/>
    <property type="match status" value="1"/>
</dbReference>
<gene>
    <name evidence="2" type="ORF">F4U95_09200</name>
    <name evidence="1" type="ORF">F4U96_09250</name>
</gene>
<dbReference type="InterPro" id="IPR011335">
    <property type="entry name" value="Restrct_endonuc-II-like"/>
</dbReference>
<dbReference type="CDD" id="cd22324">
    <property type="entry name" value="Endonuclease_I"/>
    <property type="match status" value="1"/>
</dbReference>
<dbReference type="RefSeq" id="WP_150425471.1">
    <property type="nucleotide sequence ID" value="NZ_VYQA01000005.1"/>
</dbReference>
<dbReference type="EMBL" id="VYQB01000005">
    <property type="protein sequence ID" value="KAA9018287.1"/>
    <property type="molecule type" value="Genomic_DNA"/>
</dbReference>
<reference evidence="3 4" key="1">
    <citation type="submission" date="2019-09" db="EMBL/GenBank/DDBJ databases">
        <authorList>
            <person name="Feng G."/>
        </authorList>
    </citation>
    <scope>NUCLEOTIDE SEQUENCE [LARGE SCALE GENOMIC DNA]</scope>
    <source>
        <strain evidence="2 3">KACC 19283</strain>
        <strain evidence="1 4">KACC 19284</strain>
    </source>
</reference>
<comment type="caution">
    <text evidence="2">The sequence shown here is derived from an EMBL/GenBank/DDBJ whole genome shotgun (WGS) entry which is preliminary data.</text>
</comment>
<sequence length="110" mass="12438">MSSYRNSYEARCASDLGPGFAYEPLKLTYTLTCSYLPDFVDVANKRIVEAKGLFDAADRRKILAVKSEHPDYSIEILFQNPNLKISKGSKTTYGDWCDRHGIAWRKGPAK</sequence>
<dbReference type="InterPro" id="IPR008029">
    <property type="entry name" value="Phage_T7_Gp3_endoDNaseI"/>
</dbReference>
<dbReference type="SUPFAM" id="SSF52980">
    <property type="entry name" value="Restriction endonuclease-like"/>
    <property type="match status" value="1"/>
</dbReference>
<organism evidence="2 3">
    <name type="scientific">Sphingobium limneticum</name>
    <dbReference type="NCBI Taxonomy" id="1007511"/>
    <lineage>
        <taxon>Bacteria</taxon>
        <taxon>Pseudomonadati</taxon>
        <taxon>Pseudomonadota</taxon>
        <taxon>Alphaproteobacteria</taxon>
        <taxon>Sphingomonadales</taxon>
        <taxon>Sphingomonadaceae</taxon>
        <taxon>Sphingobium</taxon>
    </lineage>
</organism>
<dbReference type="GO" id="GO:0008833">
    <property type="term" value="F:deoxyribonuclease IV (phage-T4-induced) activity"/>
    <property type="evidence" value="ECO:0007669"/>
    <property type="project" value="InterPro"/>
</dbReference>
<dbReference type="GO" id="GO:0016032">
    <property type="term" value="P:viral process"/>
    <property type="evidence" value="ECO:0007669"/>
    <property type="project" value="InterPro"/>
</dbReference>
<evidence type="ECO:0000313" key="3">
    <source>
        <dbReference type="Proteomes" id="UP000325933"/>
    </source>
</evidence>
<proteinExistence type="predicted"/>
<evidence type="ECO:0000313" key="1">
    <source>
        <dbReference type="EMBL" id="KAA9018287.1"/>
    </source>
</evidence>
<keyword evidence="4" id="KW-1185">Reference proteome</keyword>
<accession>A0A5J5I5M8</accession>